<dbReference type="EMBL" id="LBTI01000055">
    <property type="protein sequence ID" value="KKQ36377.1"/>
    <property type="molecule type" value="Genomic_DNA"/>
</dbReference>
<dbReference type="STRING" id="1618545.US53_C0055G0008"/>
<name>A0A0G0H2I4_9BACT</name>
<comment type="caution">
    <text evidence="1">The sequence shown here is derived from an EMBL/GenBank/DDBJ whole genome shotgun (WGS) entry which is preliminary data.</text>
</comment>
<dbReference type="Proteomes" id="UP000034591">
    <property type="component" value="Unassembled WGS sequence"/>
</dbReference>
<gene>
    <name evidence="1" type="ORF">US53_C0055G0008</name>
</gene>
<reference evidence="1 2" key="1">
    <citation type="journal article" date="2015" name="Nature">
        <title>rRNA introns, odd ribosomes, and small enigmatic genomes across a large radiation of phyla.</title>
        <authorList>
            <person name="Brown C.T."/>
            <person name="Hug L.A."/>
            <person name="Thomas B.C."/>
            <person name="Sharon I."/>
            <person name="Castelle C.J."/>
            <person name="Singh A."/>
            <person name="Wilkins M.J."/>
            <person name="Williams K.H."/>
            <person name="Banfield J.F."/>
        </authorList>
    </citation>
    <scope>NUCLEOTIDE SEQUENCE [LARGE SCALE GENOMIC DNA]</scope>
</reference>
<evidence type="ECO:0000313" key="1">
    <source>
        <dbReference type="EMBL" id="KKQ36377.1"/>
    </source>
</evidence>
<proteinExistence type="predicted"/>
<dbReference type="AlphaFoldDB" id="A0A0G0H2I4"/>
<accession>A0A0G0H2I4</accession>
<protein>
    <submittedName>
        <fullName evidence="1">Uncharacterized protein</fullName>
    </submittedName>
</protein>
<evidence type="ECO:0000313" key="2">
    <source>
        <dbReference type="Proteomes" id="UP000034591"/>
    </source>
</evidence>
<organism evidence="1 2">
    <name type="scientific">Candidatus Woesebacteria bacterium GW2011_GWA1_37_7</name>
    <dbReference type="NCBI Taxonomy" id="1618545"/>
    <lineage>
        <taxon>Bacteria</taxon>
        <taxon>Candidatus Woeseibacteriota</taxon>
    </lineage>
</organism>
<sequence>MKFAPRGSRRILDVPVNLETGALITEPPRPYTYAGRPTGRMVQVYGVWEQTILSTETSTKPEGQNIIRRLFGKFNR</sequence>